<dbReference type="PROSITE" id="PS51257">
    <property type="entry name" value="PROKAR_LIPOPROTEIN"/>
    <property type="match status" value="1"/>
</dbReference>
<organism evidence="1 2">
    <name type="scientific">Bacillus carboniphilus</name>
    <dbReference type="NCBI Taxonomy" id="86663"/>
    <lineage>
        <taxon>Bacteria</taxon>
        <taxon>Bacillati</taxon>
        <taxon>Bacillota</taxon>
        <taxon>Bacilli</taxon>
        <taxon>Bacillales</taxon>
        <taxon>Bacillaceae</taxon>
        <taxon>Bacillus</taxon>
    </lineage>
</organism>
<gene>
    <name evidence="1" type="ORF">GCM10008967_05000</name>
</gene>
<sequence>MKKLIAGALLGSALLTGCSVELSEGEADGTVNVKVNAPEEEPKRTVSEVTAEGELISFDEFDILKNDSDAYQNRPFEKVPVHITSVDRKAEQTLILAEYKEDKENGNTVSFALYMDGNKVDFEEGDHGYLSGIVANDVENEFFVIMSVESVFTGFEPIDEIVFHNPNLVEYDINQTMSNDYVSVTVERIVSGDKFTIVYYSFEGGEEEVSYAYANAFSNGQEVKKTYYGNVGMETEIEENHEMYEGLDIAQPFRIEINGSLDMFKRKAYTDKNVEDLVFEFDGFAK</sequence>
<proteinExistence type="predicted"/>
<evidence type="ECO:0000313" key="2">
    <source>
        <dbReference type="Proteomes" id="UP001500782"/>
    </source>
</evidence>
<name>A0ABN0VUA1_9BACI</name>
<evidence type="ECO:0008006" key="3">
    <source>
        <dbReference type="Google" id="ProtNLM"/>
    </source>
</evidence>
<accession>A0ABN0VUA1</accession>
<dbReference type="Proteomes" id="UP001500782">
    <property type="component" value="Unassembled WGS sequence"/>
</dbReference>
<reference evidence="1 2" key="1">
    <citation type="journal article" date="2019" name="Int. J. Syst. Evol. Microbiol.">
        <title>The Global Catalogue of Microorganisms (GCM) 10K type strain sequencing project: providing services to taxonomists for standard genome sequencing and annotation.</title>
        <authorList>
            <consortium name="The Broad Institute Genomics Platform"/>
            <consortium name="The Broad Institute Genome Sequencing Center for Infectious Disease"/>
            <person name="Wu L."/>
            <person name="Ma J."/>
        </authorList>
    </citation>
    <scope>NUCLEOTIDE SEQUENCE [LARGE SCALE GENOMIC DNA]</scope>
    <source>
        <strain evidence="1 2">JCM 9731</strain>
    </source>
</reference>
<keyword evidence="2" id="KW-1185">Reference proteome</keyword>
<dbReference type="RefSeq" id="WP_343796043.1">
    <property type="nucleotide sequence ID" value="NZ_BAAADJ010000004.1"/>
</dbReference>
<evidence type="ECO:0000313" key="1">
    <source>
        <dbReference type="EMBL" id="GAA0317417.1"/>
    </source>
</evidence>
<dbReference type="EMBL" id="BAAADJ010000004">
    <property type="protein sequence ID" value="GAA0317417.1"/>
    <property type="molecule type" value="Genomic_DNA"/>
</dbReference>
<protein>
    <recommendedName>
        <fullName evidence="3">Lipoprotein</fullName>
    </recommendedName>
</protein>
<comment type="caution">
    <text evidence="1">The sequence shown here is derived from an EMBL/GenBank/DDBJ whole genome shotgun (WGS) entry which is preliminary data.</text>
</comment>